<gene>
    <name evidence="2" type="ORF">TRAPUB_2505</name>
</gene>
<accession>A0A1M2VGG7</accession>
<keyword evidence="3" id="KW-1185">Reference proteome</keyword>
<feature type="compositionally biased region" description="Basic and acidic residues" evidence="1">
    <location>
        <begin position="22"/>
        <end position="38"/>
    </location>
</feature>
<protein>
    <submittedName>
        <fullName evidence="2">Uncharacterized protein</fullName>
    </submittedName>
</protein>
<dbReference type="OrthoDB" id="3266894at2759"/>
<feature type="compositionally biased region" description="Low complexity" evidence="1">
    <location>
        <begin position="453"/>
        <end position="474"/>
    </location>
</feature>
<feature type="region of interest" description="Disordered" evidence="1">
    <location>
        <begin position="448"/>
        <end position="488"/>
    </location>
</feature>
<dbReference type="Proteomes" id="UP000184267">
    <property type="component" value="Unassembled WGS sequence"/>
</dbReference>
<feature type="compositionally biased region" description="Low complexity" evidence="1">
    <location>
        <begin position="507"/>
        <end position="529"/>
    </location>
</feature>
<feature type="compositionally biased region" description="Basic and acidic residues" evidence="1">
    <location>
        <begin position="192"/>
        <end position="201"/>
    </location>
</feature>
<feature type="region of interest" description="Disordered" evidence="1">
    <location>
        <begin position="501"/>
        <end position="572"/>
    </location>
</feature>
<dbReference type="STRING" id="154538.A0A1M2VGG7"/>
<comment type="caution">
    <text evidence="2">The sequence shown here is derived from an EMBL/GenBank/DDBJ whole genome shotgun (WGS) entry which is preliminary data.</text>
</comment>
<proteinExistence type="predicted"/>
<feature type="region of interest" description="Disordered" evidence="1">
    <location>
        <begin position="590"/>
        <end position="653"/>
    </location>
</feature>
<feature type="region of interest" description="Disordered" evidence="1">
    <location>
        <begin position="185"/>
        <end position="259"/>
    </location>
</feature>
<feature type="compositionally biased region" description="Polar residues" evidence="1">
    <location>
        <begin position="233"/>
        <end position="251"/>
    </location>
</feature>
<dbReference type="OMA" id="RARTIGH"/>
<dbReference type="AlphaFoldDB" id="A0A1M2VGG7"/>
<evidence type="ECO:0000313" key="3">
    <source>
        <dbReference type="Proteomes" id="UP000184267"/>
    </source>
</evidence>
<organism evidence="2 3">
    <name type="scientific">Trametes pubescens</name>
    <name type="common">White-rot fungus</name>
    <dbReference type="NCBI Taxonomy" id="154538"/>
    <lineage>
        <taxon>Eukaryota</taxon>
        <taxon>Fungi</taxon>
        <taxon>Dikarya</taxon>
        <taxon>Basidiomycota</taxon>
        <taxon>Agaricomycotina</taxon>
        <taxon>Agaricomycetes</taxon>
        <taxon>Polyporales</taxon>
        <taxon>Polyporaceae</taxon>
        <taxon>Trametes</taxon>
    </lineage>
</organism>
<sequence length="653" mass="68986">MAKPRNSVLYLFDPLQQSPSTPRRDSSPELGASDKENDFSAGDVTMFFNRMYAAPKAQDARPHTPKGQLIDFGDTPVQGMLWDDTVHDGSDADEEQSENEGEGLVAALVHPRTPLADLNVEDTPRPLQDSRRPLQAPAFAATTSLSPKEQPLRALLAAPQGSPFAEVINSITFSALSIAEDAATTAEQSPLSRKEVSEDGRVPSPFPEITICAPETPSVPDFHFEHNEEPSETPATSQSRLRPTSALTQLSPDDPRRTSVDLHSSFHLHMQSDDMSFDLLNDKISFLGNAQDSFWAGGDDTMFDFDEENCVPATKNIKSRLASVEEQPMEEARRVFSPPKVAIEVVVANSPVTTAMQVPLPMSPPPSTPRFDSPRILAEHVAMPPSPPTSPVSPDEPSLMMELEPLPPPVPALRIMKKTFKMTGRIYSTPPAAETLDPIPARQPVEKLDPAAKRSSPMAAASPAVAASATISAPQPQHPRPNYRGVQRPPASMLAAGVVIGLPPQGSSHNTSTSTSSSSSAGSSASRATRPQDGSRFAAAGIQRPALPSKERSVPRSATAVPARQVKAPSSISRAASASAAVLRSAVGASGLRPPSRIGAPGSGAGSTLPRPASRLPGPSASGLARTASTGTTSGIGRPRSVTAPRVPTGGRF</sequence>
<name>A0A1M2VGG7_TRAPU</name>
<evidence type="ECO:0000313" key="2">
    <source>
        <dbReference type="EMBL" id="OJT06647.1"/>
    </source>
</evidence>
<evidence type="ECO:0000256" key="1">
    <source>
        <dbReference type="SAM" id="MobiDB-lite"/>
    </source>
</evidence>
<feature type="region of interest" description="Disordered" evidence="1">
    <location>
        <begin position="1"/>
        <end position="39"/>
    </location>
</feature>
<reference evidence="2 3" key="1">
    <citation type="submission" date="2016-10" db="EMBL/GenBank/DDBJ databases">
        <title>Genome sequence of the basidiomycete white-rot fungus Trametes pubescens.</title>
        <authorList>
            <person name="Makela M.R."/>
            <person name="Granchi Z."/>
            <person name="Peng M."/>
            <person name="De Vries R.P."/>
            <person name="Grigoriev I."/>
            <person name="Riley R."/>
            <person name="Hilden K."/>
        </authorList>
    </citation>
    <scope>NUCLEOTIDE SEQUENCE [LARGE SCALE GENOMIC DNA]</scope>
    <source>
        <strain evidence="2 3">FBCC735</strain>
    </source>
</reference>
<dbReference type="EMBL" id="MNAD01001287">
    <property type="protein sequence ID" value="OJT06647.1"/>
    <property type="molecule type" value="Genomic_DNA"/>
</dbReference>